<keyword evidence="2" id="KW-1277">Toxin-antitoxin system</keyword>
<dbReference type="InterPro" id="IPR022789">
    <property type="entry name" value="ParD"/>
</dbReference>
<comment type="caution">
    <text evidence="3">The sequence shown here is derived from an EMBL/GenBank/DDBJ whole genome shotgun (WGS) entry which is preliminary data.</text>
</comment>
<dbReference type="Gene3D" id="6.10.10.120">
    <property type="entry name" value="Antitoxin ParD1-like"/>
    <property type="match status" value="1"/>
</dbReference>
<dbReference type="InterPro" id="IPR038296">
    <property type="entry name" value="ParD_sf"/>
</dbReference>
<dbReference type="NCBIfam" id="TIGR02606">
    <property type="entry name" value="antidote_CC2985"/>
    <property type="match status" value="1"/>
</dbReference>
<dbReference type="Pfam" id="PF03693">
    <property type="entry name" value="ParD_antitoxin"/>
    <property type="match status" value="1"/>
</dbReference>
<gene>
    <name evidence="3" type="ORF">PQU94_07490</name>
</gene>
<dbReference type="Proteomes" id="UP001216595">
    <property type="component" value="Unassembled WGS sequence"/>
</dbReference>
<dbReference type="PANTHER" id="PTHR36582">
    <property type="entry name" value="ANTITOXIN PARD"/>
    <property type="match status" value="1"/>
</dbReference>
<keyword evidence="4" id="KW-1185">Reference proteome</keyword>
<accession>A0ABT5ID69</accession>
<dbReference type="RefSeq" id="WP_272740838.1">
    <property type="nucleotide sequence ID" value="NZ_JAQQKW010000003.1"/>
</dbReference>
<name>A0ABT5ID69_9CAUL</name>
<evidence type="ECO:0000256" key="2">
    <source>
        <dbReference type="ARBA" id="ARBA00022649"/>
    </source>
</evidence>
<proteinExistence type="inferred from homology"/>
<reference evidence="3 4" key="1">
    <citation type="submission" date="2023-01" db="EMBL/GenBank/DDBJ databases">
        <title>Novel species of the genus Asticcacaulis isolated from rivers.</title>
        <authorList>
            <person name="Lu H."/>
        </authorList>
    </citation>
    <scope>NUCLEOTIDE SEQUENCE [LARGE SCALE GENOMIC DNA]</scope>
    <source>
        <strain evidence="3 4">DXS10W</strain>
    </source>
</reference>
<sequence>MSVSLSETMRGFIKSRVSSGDYHNESEYIRDLVRRDQERLNQELRLAKLLEEAEQSGLSDKSLPDIMQAVKQKLKADGRL</sequence>
<dbReference type="PANTHER" id="PTHR36582:SF2">
    <property type="entry name" value="ANTITOXIN PARD"/>
    <property type="match status" value="1"/>
</dbReference>
<evidence type="ECO:0000313" key="4">
    <source>
        <dbReference type="Proteomes" id="UP001216595"/>
    </source>
</evidence>
<organism evidence="3 4">
    <name type="scientific">Asticcacaulis currens</name>
    <dbReference type="NCBI Taxonomy" id="2984210"/>
    <lineage>
        <taxon>Bacteria</taxon>
        <taxon>Pseudomonadati</taxon>
        <taxon>Pseudomonadota</taxon>
        <taxon>Alphaproteobacteria</taxon>
        <taxon>Caulobacterales</taxon>
        <taxon>Caulobacteraceae</taxon>
        <taxon>Asticcacaulis</taxon>
    </lineage>
</organism>
<evidence type="ECO:0000256" key="1">
    <source>
        <dbReference type="ARBA" id="ARBA00008580"/>
    </source>
</evidence>
<comment type="similarity">
    <text evidence="1">Belongs to the ParD antitoxin family.</text>
</comment>
<evidence type="ECO:0000313" key="3">
    <source>
        <dbReference type="EMBL" id="MDC7694126.1"/>
    </source>
</evidence>
<dbReference type="SUPFAM" id="SSF47598">
    <property type="entry name" value="Ribbon-helix-helix"/>
    <property type="match status" value="1"/>
</dbReference>
<dbReference type="InterPro" id="IPR010985">
    <property type="entry name" value="Ribbon_hlx_hlx"/>
</dbReference>
<protein>
    <submittedName>
        <fullName evidence="3">Type II toxin-antitoxin system ParD family antitoxin</fullName>
    </submittedName>
</protein>
<dbReference type="EMBL" id="JAQQKW010000003">
    <property type="protein sequence ID" value="MDC7694126.1"/>
    <property type="molecule type" value="Genomic_DNA"/>
</dbReference>